<gene>
    <name evidence="1" type="ORF">NPIL_164231</name>
</gene>
<sequence>MIPPSHSVLDTTVTMPDGLLIKISRLIERRKWLSLFCDMKKKRYFSSSNTSN</sequence>
<organism evidence="1 2">
    <name type="scientific">Nephila pilipes</name>
    <name type="common">Giant wood spider</name>
    <name type="synonym">Nephila maculata</name>
    <dbReference type="NCBI Taxonomy" id="299642"/>
    <lineage>
        <taxon>Eukaryota</taxon>
        <taxon>Metazoa</taxon>
        <taxon>Ecdysozoa</taxon>
        <taxon>Arthropoda</taxon>
        <taxon>Chelicerata</taxon>
        <taxon>Arachnida</taxon>
        <taxon>Araneae</taxon>
        <taxon>Araneomorphae</taxon>
        <taxon>Entelegynae</taxon>
        <taxon>Araneoidea</taxon>
        <taxon>Nephilidae</taxon>
        <taxon>Nephila</taxon>
    </lineage>
</organism>
<protein>
    <submittedName>
        <fullName evidence="1">Uncharacterized protein</fullName>
    </submittedName>
</protein>
<reference evidence="1" key="1">
    <citation type="submission" date="2020-08" db="EMBL/GenBank/DDBJ databases">
        <title>Multicomponent nature underlies the extraordinary mechanical properties of spider dragline silk.</title>
        <authorList>
            <person name="Kono N."/>
            <person name="Nakamura H."/>
            <person name="Mori M."/>
            <person name="Yoshida Y."/>
            <person name="Ohtoshi R."/>
            <person name="Malay A.D."/>
            <person name="Moran D.A.P."/>
            <person name="Tomita M."/>
            <person name="Numata K."/>
            <person name="Arakawa K."/>
        </authorList>
    </citation>
    <scope>NUCLEOTIDE SEQUENCE</scope>
</reference>
<dbReference type="AlphaFoldDB" id="A0A8X6KQ92"/>
<comment type="caution">
    <text evidence="1">The sequence shown here is derived from an EMBL/GenBank/DDBJ whole genome shotgun (WGS) entry which is preliminary data.</text>
</comment>
<dbReference type="EMBL" id="BMAW01048457">
    <property type="protein sequence ID" value="GFS65988.1"/>
    <property type="molecule type" value="Genomic_DNA"/>
</dbReference>
<name>A0A8X6KQ92_NEPPI</name>
<evidence type="ECO:0000313" key="1">
    <source>
        <dbReference type="EMBL" id="GFS65988.1"/>
    </source>
</evidence>
<evidence type="ECO:0000313" key="2">
    <source>
        <dbReference type="Proteomes" id="UP000887013"/>
    </source>
</evidence>
<keyword evidence="2" id="KW-1185">Reference proteome</keyword>
<feature type="non-terminal residue" evidence="1">
    <location>
        <position position="52"/>
    </location>
</feature>
<dbReference type="Proteomes" id="UP000887013">
    <property type="component" value="Unassembled WGS sequence"/>
</dbReference>
<proteinExistence type="predicted"/>
<accession>A0A8X6KQ92</accession>